<dbReference type="GeneTree" id="ENSGT00390000002240"/>
<evidence type="ECO:0000313" key="2">
    <source>
        <dbReference type="Ensembl" id="ENSPNAP00000011241.2"/>
    </source>
</evidence>
<dbReference type="OrthoDB" id="10056365at2759"/>
<dbReference type="PANTHER" id="PTHR31366:SF2">
    <property type="entry name" value="UPF0739 PROTEIN C1ORF74"/>
    <property type="match status" value="1"/>
</dbReference>
<keyword evidence="3" id="KW-1185">Reference proteome</keyword>
<protein>
    <submittedName>
        <fullName evidence="2">Uncharacterized protein</fullName>
    </submittedName>
</protein>
<reference evidence="2" key="2">
    <citation type="submission" date="2025-08" db="UniProtKB">
        <authorList>
            <consortium name="Ensembl"/>
        </authorList>
    </citation>
    <scope>IDENTIFICATION</scope>
</reference>
<dbReference type="Pfam" id="PF14953">
    <property type="entry name" value="DUF4504"/>
    <property type="match status" value="1"/>
</dbReference>
<dbReference type="AlphaFoldDB" id="A0A3B4CK69"/>
<evidence type="ECO:0000256" key="1">
    <source>
        <dbReference type="ARBA" id="ARBA00007065"/>
    </source>
</evidence>
<dbReference type="Ensembl" id="ENSPNAT00000036050.2">
    <property type="protein sequence ID" value="ENSPNAP00000011241.2"/>
    <property type="gene ID" value="ENSPNAG00000016897.2"/>
</dbReference>
<name>A0A3B4CK69_PYGNA</name>
<dbReference type="STRING" id="42514.ENSPNAP00000011241"/>
<dbReference type="Proteomes" id="UP001501920">
    <property type="component" value="Chromosome 26"/>
</dbReference>
<sequence length="243" mass="26652">MVNPADIFIATAQKFLSCGNKKKRLPPSSCLDLAVQILAVNLGLKPAVLYDSNAASAEQILHYVNSLQEMGLLSRALQIVSIDGNTLVVNSGLMKSHLADLLQKRSLITVDVCPWREQPTLSGMGGKTEDMVKDILAFLSKEETHSSVSVLGEVLYSQWNLCTLFGVLLGYPASYWFDQAQGFENCLSMTPLVVNKVWVSWQTADGKHSGIEGWKHFSAACTHFKLSKVVSPRGANVQDGHWD</sequence>
<accession>A0A3B4CK69</accession>
<comment type="similarity">
    <text evidence="1">Belongs to the UPF0739 family.</text>
</comment>
<dbReference type="InterPro" id="IPR027850">
    <property type="entry name" value="DUF4504"/>
</dbReference>
<dbReference type="PANTHER" id="PTHR31366">
    <property type="entry name" value="UPF0739 PROTEIN C1ORF74"/>
    <property type="match status" value="1"/>
</dbReference>
<organism evidence="2 3">
    <name type="scientific">Pygocentrus nattereri</name>
    <name type="common">Red-bellied piranha</name>
    <dbReference type="NCBI Taxonomy" id="42514"/>
    <lineage>
        <taxon>Eukaryota</taxon>
        <taxon>Metazoa</taxon>
        <taxon>Chordata</taxon>
        <taxon>Craniata</taxon>
        <taxon>Vertebrata</taxon>
        <taxon>Euteleostomi</taxon>
        <taxon>Actinopterygii</taxon>
        <taxon>Neopterygii</taxon>
        <taxon>Teleostei</taxon>
        <taxon>Ostariophysi</taxon>
        <taxon>Characiformes</taxon>
        <taxon>Characoidei</taxon>
        <taxon>Pygocentrus</taxon>
    </lineage>
</organism>
<proteinExistence type="inferred from homology"/>
<reference evidence="2" key="3">
    <citation type="submission" date="2025-09" db="UniProtKB">
        <authorList>
            <consortium name="Ensembl"/>
        </authorList>
    </citation>
    <scope>IDENTIFICATION</scope>
</reference>
<evidence type="ECO:0000313" key="3">
    <source>
        <dbReference type="Proteomes" id="UP001501920"/>
    </source>
</evidence>
<reference evidence="2 3" key="1">
    <citation type="submission" date="2020-10" db="EMBL/GenBank/DDBJ databases">
        <title>Pygocentrus nattereri (red-bellied piranha) genome, fPygNat1, primary haplotype.</title>
        <authorList>
            <person name="Myers G."/>
            <person name="Meyer A."/>
            <person name="Karagic N."/>
            <person name="Pippel M."/>
            <person name="Winkler S."/>
            <person name="Tracey A."/>
            <person name="Wood J."/>
            <person name="Formenti G."/>
            <person name="Howe K."/>
            <person name="Fedrigo O."/>
            <person name="Jarvis E.D."/>
        </authorList>
    </citation>
    <scope>NUCLEOTIDE SEQUENCE [LARGE SCALE GENOMIC DNA]</scope>
</reference>
<dbReference type="OMA" id="YPVTYWF"/>